<keyword evidence="4" id="KW-1185">Reference proteome</keyword>
<accession>A0A256LID1</accession>
<organism evidence="2 3">
    <name type="scientific">Lactobacillus taiwanensis</name>
    <dbReference type="NCBI Taxonomy" id="508451"/>
    <lineage>
        <taxon>Bacteria</taxon>
        <taxon>Bacillati</taxon>
        <taxon>Bacillota</taxon>
        <taxon>Bacilli</taxon>
        <taxon>Lactobacillales</taxon>
        <taxon>Lactobacillaceae</taxon>
        <taxon>Lactobacillus</taxon>
    </lineage>
</organism>
<proteinExistence type="predicted"/>
<gene>
    <name evidence="1" type="ORF">CBF53_03215</name>
    <name evidence="2" type="ORF">CBF70_04825</name>
</gene>
<dbReference type="Proteomes" id="UP000215828">
    <property type="component" value="Unassembled WGS sequence"/>
</dbReference>
<evidence type="ECO:0000313" key="1">
    <source>
        <dbReference type="EMBL" id="OYR88297.1"/>
    </source>
</evidence>
<dbReference type="GeneID" id="64334173"/>
<sequence>MYLDDFLILIAHLHPNFQLFYQPRKSDSLYPISKIKIESKQCVFLIGKKPKTIAQIRNLLGKLKYNHLPIYVYIEELDKKDIIFSNRINLKKGHVYIR</sequence>
<dbReference type="AlphaFoldDB" id="A0A256LID1"/>
<dbReference type="EMBL" id="NGNX01000011">
    <property type="protein sequence ID" value="OYR92347.1"/>
    <property type="molecule type" value="Genomic_DNA"/>
</dbReference>
<reference evidence="1 4" key="2">
    <citation type="submission" date="2017-05" db="EMBL/GenBank/DDBJ databases">
        <authorList>
            <person name="Lin X.B."/>
            <person name="Stothard P."/>
            <person name="Tasseva G."/>
            <person name="Walter J."/>
        </authorList>
    </citation>
    <scope>NUCLEOTIDE SEQUENCE [LARGE SCALE GENOMIC DNA]</scope>
    <source>
        <strain evidence="1 4">609u</strain>
    </source>
</reference>
<dbReference type="EMBL" id="NGNV01000011">
    <property type="protein sequence ID" value="OYR88297.1"/>
    <property type="molecule type" value="Genomic_DNA"/>
</dbReference>
<comment type="caution">
    <text evidence="2">The sequence shown here is derived from an EMBL/GenBank/DDBJ whole genome shotgun (WGS) entry which is preliminary data.</text>
</comment>
<protein>
    <submittedName>
        <fullName evidence="2">Uncharacterized protein</fullName>
    </submittedName>
</protein>
<dbReference type="Proteomes" id="UP000216316">
    <property type="component" value="Unassembled WGS sequence"/>
</dbReference>
<dbReference type="RefSeq" id="WP_094516782.1">
    <property type="nucleotide sequence ID" value="NZ_CAPOHJ010000010.1"/>
</dbReference>
<reference evidence="3 4" key="3">
    <citation type="submission" date="2017-09" db="EMBL/GenBank/DDBJ databases">
        <title>Tripartite evolution among Lactobacillus johnsonii, Lactobacillus taiwanensis, Lactobacillus reuteri and their rodent host.</title>
        <authorList>
            <person name="Wang T."/>
            <person name="Knowles S."/>
            <person name="Cheng C."/>
        </authorList>
    </citation>
    <scope>NUCLEOTIDE SEQUENCE [LARGE SCALE GENOMIC DNA]</scope>
    <source>
        <strain evidence="2 3">609q</strain>
        <strain evidence="1 4">609u</strain>
    </source>
</reference>
<name>A0A256LID1_9LACO</name>
<evidence type="ECO:0000313" key="4">
    <source>
        <dbReference type="Proteomes" id="UP000216316"/>
    </source>
</evidence>
<reference evidence="2 3" key="1">
    <citation type="submission" date="2017-04" db="EMBL/GenBank/DDBJ databases">
        <authorList>
            <person name="Afonso C.L."/>
            <person name="Miller P.J."/>
            <person name="Scott M.A."/>
            <person name="Spackman E."/>
            <person name="Goraichik I."/>
            <person name="Dimitrov K.M."/>
            <person name="Suarez D.L."/>
            <person name="Swayne D.E."/>
        </authorList>
    </citation>
    <scope>NUCLEOTIDE SEQUENCE [LARGE SCALE GENOMIC DNA]</scope>
    <source>
        <strain evidence="2 3">609q</strain>
    </source>
</reference>
<evidence type="ECO:0000313" key="2">
    <source>
        <dbReference type="EMBL" id="OYR92347.1"/>
    </source>
</evidence>
<evidence type="ECO:0000313" key="3">
    <source>
        <dbReference type="Proteomes" id="UP000215828"/>
    </source>
</evidence>